<dbReference type="Gene3D" id="2.60.120.260">
    <property type="entry name" value="Galactose-binding domain-like"/>
    <property type="match status" value="2"/>
</dbReference>
<evidence type="ECO:0000256" key="6">
    <source>
        <dbReference type="SAM" id="SignalP"/>
    </source>
</evidence>
<dbReference type="SUPFAM" id="SSF51445">
    <property type="entry name" value="(Trans)glycosidases"/>
    <property type="match status" value="1"/>
</dbReference>
<keyword evidence="5" id="KW-0472">Membrane</keyword>
<dbReference type="Pfam" id="PF21317">
    <property type="entry name" value="BetaGal_ABD_1"/>
    <property type="match status" value="1"/>
</dbReference>
<keyword evidence="5" id="KW-1133">Transmembrane helix</keyword>
<feature type="signal peptide" evidence="6">
    <location>
        <begin position="1"/>
        <end position="16"/>
    </location>
</feature>
<dbReference type="PRINTS" id="PR00742">
    <property type="entry name" value="GLHYDRLASE35"/>
</dbReference>
<feature type="domain" description="Glycoside hydrolase 35 catalytic" evidence="7">
    <location>
        <begin position="43"/>
        <end position="359"/>
    </location>
</feature>
<dbReference type="InterPro" id="IPR001944">
    <property type="entry name" value="Glycoside_Hdrlase_35"/>
</dbReference>
<keyword evidence="11" id="KW-1185">Reference proteome</keyword>
<keyword evidence="3" id="KW-0326">Glycosidase</keyword>
<evidence type="ECO:0000256" key="1">
    <source>
        <dbReference type="ARBA" id="ARBA00009809"/>
    </source>
</evidence>
<organism evidence="10 11">
    <name type="scientific">Molorchus minor</name>
    <dbReference type="NCBI Taxonomy" id="1323400"/>
    <lineage>
        <taxon>Eukaryota</taxon>
        <taxon>Metazoa</taxon>
        <taxon>Ecdysozoa</taxon>
        <taxon>Arthropoda</taxon>
        <taxon>Hexapoda</taxon>
        <taxon>Insecta</taxon>
        <taxon>Pterygota</taxon>
        <taxon>Neoptera</taxon>
        <taxon>Endopterygota</taxon>
        <taxon>Coleoptera</taxon>
        <taxon>Polyphaga</taxon>
        <taxon>Cucujiformia</taxon>
        <taxon>Chrysomeloidea</taxon>
        <taxon>Cerambycidae</taxon>
        <taxon>Lamiinae</taxon>
        <taxon>Monochamini</taxon>
        <taxon>Molorchus</taxon>
    </lineage>
</organism>
<dbReference type="InterPro" id="IPR017853">
    <property type="entry name" value="GH"/>
</dbReference>
<dbReference type="SUPFAM" id="SSF49785">
    <property type="entry name" value="Galactose-binding domain-like"/>
    <property type="match status" value="1"/>
</dbReference>
<comment type="caution">
    <text evidence="10">The sequence shown here is derived from an EMBL/GenBank/DDBJ whole genome shotgun (WGS) entry which is preliminary data.</text>
</comment>
<dbReference type="InterPro" id="IPR031330">
    <property type="entry name" value="Gly_Hdrlase_35_cat"/>
</dbReference>
<name>A0ABQ9JXW3_9CUCU</name>
<dbReference type="InterPro" id="IPR048913">
    <property type="entry name" value="BetaGal_gal-bd"/>
</dbReference>
<reference evidence="10" key="1">
    <citation type="journal article" date="2023" name="Insect Mol. Biol.">
        <title>Genome sequencing provides insights into the evolution of gene families encoding plant cell wall-degrading enzymes in longhorned beetles.</title>
        <authorList>
            <person name="Shin N.R."/>
            <person name="Okamura Y."/>
            <person name="Kirsch R."/>
            <person name="Pauchet Y."/>
        </authorList>
    </citation>
    <scope>NUCLEOTIDE SEQUENCE</scope>
    <source>
        <strain evidence="10">MMC_N1</strain>
    </source>
</reference>
<feature type="domain" description="Beta-galactosidase 1-like first all-beta" evidence="8">
    <location>
        <begin position="420"/>
        <end position="541"/>
    </location>
</feature>
<keyword evidence="6" id="KW-0732">Signal</keyword>
<sequence>MLPFLGIILLLPFITGDTLPTNYEYYTSDGLSSGLVADQPTYFTLNGKNFTIYSGALHYFRVPRAYWRVSLKKIRAAGLNTVETYVPWNLHEPQSGIYDFGDGGSEMEDFLHLEEFLQTAKEEDLFVLLRPGPYICAEYNFGGFPAWLLRESVGFRVHDERYFNILLSKVSDYQFQKNGSIIGFQLENEYGFSPEPDSAYVQALYDIYVENDIVELLMTSDPPYAGLNGTLPDLMYHAINFGSDPTNNFATLLDMQPNKPVMAMEFWTGWFDFWGGDHNTKDAATFKEAYEQILSYPGSINLYIFIGGTNFGTLNGASLALPTTLALIQSPRATIMTPPVSEAGDYTQKYYDIKELIEKYNPVKTYTPDVPDLIPRATYPSVRIQNQLPLGDVLDYHPPYIIESENVIAMEMLDINNSSGQSYGYIVYRKENVNLENGTVLKIEGHVCDTVMVLVDGVLVSPILESLDDFDGFGYWRLKDSTLVLNSEAKLNATIDVVVEEWGRMNGGTLQQYNQTFKGLWQGDVLLNDEKVTNWKIIPLELKRNWTNSLDSWSYISSDVGPAFYYVDLQIEDEPTDMYLDMRNWTKGTVIVNGFNIGKYLRFGPQLALYVPAPFLKQGSNRIVIFEHFKAHTEVEFSTDPIYVTVRYWRKEGIKVFYFVANVPLTFILSFTTVSFDITTYHLKS</sequence>
<dbReference type="InterPro" id="IPR048912">
    <property type="entry name" value="BetaGal1-like_ABD1"/>
</dbReference>
<feature type="domain" description="Beta-galactosidase galactose-binding" evidence="9">
    <location>
        <begin position="562"/>
        <end position="621"/>
    </location>
</feature>
<dbReference type="Gene3D" id="3.20.20.80">
    <property type="entry name" value="Glycosidases"/>
    <property type="match status" value="1"/>
</dbReference>
<accession>A0ABQ9JXW3</accession>
<proteinExistence type="inferred from homology"/>
<keyword evidence="2" id="KW-0378">Hydrolase</keyword>
<feature type="chain" id="PRO_5046891123" description="Beta-galactosidase" evidence="6">
    <location>
        <begin position="17"/>
        <end position="685"/>
    </location>
</feature>
<dbReference type="PANTHER" id="PTHR23421">
    <property type="entry name" value="BETA-GALACTOSIDASE RELATED"/>
    <property type="match status" value="1"/>
</dbReference>
<evidence type="ECO:0008006" key="12">
    <source>
        <dbReference type="Google" id="ProtNLM"/>
    </source>
</evidence>
<feature type="transmembrane region" description="Helical" evidence="5">
    <location>
        <begin position="656"/>
        <end position="676"/>
    </location>
</feature>
<protein>
    <recommendedName>
        <fullName evidence="12">Beta-galactosidase</fullName>
    </recommendedName>
</protein>
<evidence type="ECO:0000259" key="9">
    <source>
        <dbReference type="Pfam" id="PF21467"/>
    </source>
</evidence>
<evidence type="ECO:0000313" key="10">
    <source>
        <dbReference type="EMBL" id="KAJ8983196.1"/>
    </source>
</evidence>
<evidence type="ECO:0000256" key="4">
    <source>
        <dbReference type="RuleBase" id="RU003679"/>
    </source>
</evidence>
<evidence type="ECO:0000259" key="7">
    <source>
        <dbReference type="Pfam" id="PF01301"/>
    </source>
</evidence>
<gene>
    <name evidence="10" type="ORF">NQ317_016416</name>
</gene>
<dbReference type="InterPro" id="IPR008979">
    <property type="entry name" value="Galactose-bd-like_sf"/>
</dbReference>
<evidence type="ECO:0000256" key="5">
    <source>
        <dbReference type="SAM" id="Phobius"/>
    </source>
</evidence>
<dbReference type="Pfam" id="PF21467">
    <property type="entry name" value="BetaGal_gal-bd"/>
    <property type="match status" value="1"/>
</dbReference>
<dbReference type="Pfam" id="PF01301">
    <property type="entry name" value="Glyco_hydro_35"/>
    <property type="match status" value="1"/>
</dbReference>
<dbReference type="EMBL" id="JAPWTJ010000089">
    <property type="protein sequence ID" value="KAJ8983196.1"/>
    <property type="molecule type" value="Genomic_DNA"/>
</dbReference>
<keyword evidence="5" id="KW-0812">Transmembrane</keyword>
<evidence type="ECO:0000259" key="8">
    <source>
        <dbReference type="Pfam" id="PF21317"/>
    </source>
</evidence>
<evidence type="ECO:0000256" key="3">
    <source>
        <dbReference type="ARBA" id="ARBA00023295"/>
    </source>
</evidence>
<evidence type="ECO:0000313" key="11">
    <source>
        <dbReference type="Proteomes" id="UP001162164"/>
    </source>
</evidence>
<dbReference type="InterPro" id="IPR026283">
    <property type="entry name" value="B-gal_1-like"/>
</dbReference>
<comment type="similarity">
    <text evidence="1 4">Belongs to the glycosyl hydrolase 35 family.</text>
</comment>
<evidence type="ECO:0000256" key="2">
    <source>
        <dbReference type="ARBA" id="ARBA00022801"/>
    </source>
</evidence>
<dbReference type="PIRSF" id="PIRSF006336">
    <property type="entry name" value="B-gal"/>
    <property type="match status" value="1"/>
</dbReference>
<dbReference type="Proteomes" id="UP001162164">
    <property type="component" value="Unassembled WGS sequence"/>
</dbReference>